<evidence type="ECO:0000313" key="1">
    <source>
        <dbReference type="EMBL" id="KAF7843945.1"/>
    </source>
</evidence>
<dbReference type="EMBL" id="JAAIUW010000001">
    <property type="protein sequence ID" value="KAF7843945.1"/>
    <property type="molecule type" value="Genomic_DNA"/>
</dbReference>
<evidence type="ECO:0000313" key="2">
    <source>
        <dbReference type="Proteomes" id="UP000634136"/>
    </source>
</evidence>
<accession>A0A835CKZ1</accession>
<proteinExistence type="predicted"/>
<comment type="caution">
    <text evidence="1">The sequence shown here is derived from an EMBL/GenBank/DDBJ whole genome shotgun (WGS) entry which is preliminary data.</text>
</comment>
<reference evidence="1" key="1">
    <citation type="submission" date="2020-09" db="EMBL/GenBank/DDBJ databases">
        <title>Genome-Enabled Discovery of Anthraquinone Biosynthesis in Senna tora.</title>
        <authorList>
            <person name="Kang S.-H."/>
            <person name="Pandey R.P."/>
            <person name="Lee C.-M."/>
            <person name="Sim J.-S."/>
            <person name="Jeong J.-T."/>
            <person name="Choi B.-S."/>
            <person name="Jung M."/>
            <person name="Ginzburg D."/>
            <person name="Zhao K."/>
            <person name="Won S.Y."/>
            <person name="Oh T.-J."/>
            <person name="Yu Y."/>
            <person name="Kim N.-H."/>
            <person name="Lee O.R."/>
            <person name="Lee T.-H."/>
            <person name="Bashyal P."/>
            <person name="Kim T.-S."/>
            <person name="Lee W.-H."/>
            <person name="Kawkins C."/>
            <person name="Kim C.-K."/>
            <person name="Kim J.S."/>
            <person name="Ahn B.O."/>
            <person name="Rhee S.Y."/>
            <person name="Sohng J.K."/>
        </authorList>
    </citation>
    <scope>NUCLEOTIDE SEQUENCE</scope>
    <source>
        <tissue evidence="1">Leaf</tissue>
    </source>
</reference>
<name>A0A835CKZ1_9FABA</name>
<protein>
    <submittedName>
        <fullName evidence="1">Uncharacterized protein</fullName>
    </submittedName>
</protein>
<dbReference type="AlphaFoldDB" id="A0A835CKZ1"/>
<sequence length="85" mass="9313">MLAILRISPTPLLRLDKVDARLRSKMECASATSRLSFTSSSLNSRFSFLSTKFSSSLSSSAFLSAPNLPLLEADLQCVHFRGFPS</sequence>
<keyword evidence="2" id="KW-1185">Reference proteome</keyword>
<organism evidence="1 2">
    <name type="scientific">Senna tora</name>
    <dbReference type="NCBI Taxonomy" id="362788"/>
    <lineage>
        <taxon>Eukaryota</taxon>
        <taxon>Viridiplantae</taxon>
        <taxon>Streptophyta</taxon>
        <taxon>Embryophyta</taxon>
        <taxon>Tracheophyta</taxon>
        <taxon>Spermatophyta</taxon>
        <taxon>Magnoliopsida</taxon>
        <taxon>eudicotyledons</taxon>
        <taxon>Gunneridae</taxon>
        <taxon>Pentapetalae</taxon>
        <taxon>rosids</taxon>
        <taxon>fabids</taxon>
        <taxon>Fabales</taxon>
        <taxon>Fabaceae</taxon>
        <taxon>Caesalpinioideae</taxon>
        <taxon>Cassia clade</taxon>
        <taxon>Senna</taxon>
    </lineage>
</organism>
<gene>
    <name evidence="1" type="ORF">G2W53_000850</name>
</gene>
<dbReference type="Proteomes" id="UP000634136">
    <property type="component" value="Unassembled WGS sequence"/>
</dbReference>